<gene>
    <name evidence="1" type="ORF">ID09_04305</name>
</gene>
<evidence type="ECO:0000313" key="1">
    <source>
        <dbReference type="EMBL" id="AIG43299.1"/>
    </source>
</evidence>
<proteinExistence type="predicted"/>
<evidence type="ECO:0000313" key="2">
    <source>
        <dbReference type="Proteomes" id="UP000028185"/>
    </source>
</evidence>
<protein>
    <recommendedName>
        <fullName evidence="3">rRNA biogenesis protein rrp5</fullName>
    </recommendedName>
</protein>
<dbReference type="HOGENOM" id="CLU_177093_0_0_9"/>
<organism evidence="1 2">
    <name type="scientific">Streptococcus suis 6407</name>
    <dbReference type="NCBI Taxonomy" id="1214179"/>
    <lineage>
        <taxon>Bacteria</taxon>
        <taxon>Bacillati</taxon>
        <taxon>Bacillota</taxon>
        <taxon>Bacilli</taxon>
        <taxon>Lactobacillales</taxon>
        <taxon>Streptococcaceae</taxon>
        <taxon>Streptococcus</taxon>
    </lineage>
</organism>
<dbReference type="PATRIC" id="fig|1214179.4.peg.822"/>
<reference evidence="1 2" key="1">
    <citation type="journal article" date="2014" name="Genome Announc.">
        <title>Whole-Genome Sequence of Streptococcus suis Serotype 4 Reference Strain 6407.</title>
        <authorList>
            <person name="Wang K."/>
            <person name="Chen J."/>
            <person name="Yao H."/>
            <person name="Lu C."/>
        </authorList>
    </citation>
    <scope>NUCLEOTIDE SEQUENCE [LARGE SCALE GENOMIC DNA]</scope>
    <source>
        <strain evidence="1">6407</strain>
    </source>
</reference>
<dbReference type="EMBL" id="CP008921">
    <property type="protein sequence ID" value="AIG43299.1"/>
    <property type="molecule type" value="Genomic_DNA"/>
</dbReference>
<evidence type="ECO:0008006" key="3">
    <source>
        <dbReference type="Google" id="ProtNLM"/>
    </source>
</evidence>
<sequence length="105" mass="11424">MIELTFKGNSLAEVFESMKAALAGERVAEVEKAVSESVQQTEVIEEVVESKPAVTLAEIQSLTKAKLEEKKSGAIKKLLGEFGVSKVGQVAEEDYASFYERLGEL</sequence>
<accession>A0A075SGA2</accession>
<dbReference type="RefSeq" id="WP_024390777.1">
    <property type="nucleotide sequence ID" value="NZ_ALLE01000039.1"/>
</dbReference>
<name>A0A075SGA2_STRSU</name>
<dbReference type="Proteomes" id="UP000028185">
    <property type="component" value="Chromosome"/>
</dbReference>
<dbReference type="AlphaFoldDB" id="A0A075SGA2"/>